<dbReference type="AlphaFoldDB" id="A0AAV5IY75"/>
<accession>A0AAV5IY75</accession>
<comment type="caution">
    <text evidence="2">The sequence shown here is derived from an EMBL/GenBank/DDBJ whole genome shotgun (WGS) entry which is preliminary data.</text>
</comment>
<reference evidence="2 3" key="1">
    <citation type="journal article" date="2021" name="Commun. Biol.">
        <title>The genome of Shorea leprosula (Dipterocarpaceae) highlights the ecological relevance of drought in aseasonal tropical rainforests.</title>
        <authorList>
            <person name="Ng K.K.S."/>
            <person name="Kobayashi M.J."/>
            <person name="Fawcett J.A."/>
            <person name="Hatakeyama M."/>
            <person name="Paape T."/>
            <person name="Ng C.H."/>
            <person name="Ang C.C."/>
            <person name="Tnah L.H."/>
            <person name="Lee C.T."/>
            <person name="Nishiyama T."/>
            <person name="Sese J."/>
            <person name="O'Brien M.J."/>
            <person name="Copetti D."/>
            <person name="Mohd Noor M.I."/>
            <person name="Ong R.C."/>
            <person name="Putra M."/>
            <person name="Sireger I.Z."/>
            <person name="Indrioko S."/>
            <person name="Kosugi Y."/>
            <person name="Izuno A."/>
            <person name="Isagi Y."/>
            <person name="Lee S.L."/>
            <person name="Shimizu K.K."/>
        </authorList>
    </citation>
    <scope>NUCLEOTIDE SEQUENCE [LARGE SCALE GENOMIC DNA]</scope>
    <source>
        <strain evidence="2">214</strain>
    </source>
</reference>
<gene>
    <name evidence="2" type="ORF">SLEP1_g15173</name>
</gene>
<evidence type="ECO:0000313" key="2">
    <source>
        <dbReference type="EMBL" id="GKV02783.1"/>
    </source>
</evidence>
<evidence type="ECO:0000313" key="3">
    <source>
        <dbReference type="Proteomes" id="UP001054252"/>
    </source>
</evidence>
<sequence length="73" mass="8470">MCSRARKEGEIPKLPTGFSRECCRLGWVSLPVAGKKKKSRTRGLKKERRKKKSPDPYPIIFSFKSLNFSNIHY</sequence>
<protein>
    <submittedName>
        <fullName evidence="2">Uncharacterized protein</fullName>
    </submittedName>
</protein>
<feature type="compositionally biased region" description="Basic residues" evidence="1">
    <location>
        <begin position="34"/>
        <end position="52"/>
    </location>
</feature>
<organism evidence="2 3">
    <name type="scientific">Rubroshorea leprosula</name>
    <dbReference type="NCBI Taxonomy" id="152421"/>
    <lineage>
        <taxon>Eukaryota</taxon>
        <taxon>Viridiplantae</taxon>
        <taxon>Streptophyta</taxon>
        <taxon>Embryophyta</taxon>
        <taxon>Tracheophyta</taxon>
        <taxon>Spermatophyta</taxon>
        <taxon>Magnoliopsida</taxon>
        <taxon>eudicotyledons</taxon>
        <taxon>Gunneridae</taxon>
        <taxon>Pentapetalae</taxon>
        <taxon>rosids</taxon>
        <taxon>malvids</taxon>
        <taxon>Malvales</taxon>
        <taxon>Dipterocarpaceae</taxon>
        <taxon>Rubroshorea</taxon>
    </lineage>
</organism>
<dbReference type="EMBL" id="BPVZ01000019">
    <property type="protein sequence ID" value="GKV02783.1"/>
    <property type="molecule type" value="Genomic_DNA"/>
</dbReference>
<dbReference type="Proteomes" id="UP001054252">
    <property type="component" value="Unassembled WGS sequence"/>
</dbReference>
<evidence type="ECO:0000256" key="1">
    <source>
        <dbReference type="SAM" id="MobiDB-lite"/>
    </source>
</evidence>
<feature type="region of interest" description="Disordered" evidence="1">
    <location>
        <begin position="34"/>
        <end position="56"/>
    </location>
</feature>
<keyword evidence="3" id="KW-1185">Reference proteome</keyword>
<name>A0AAV5IY75_9ROSI</name>
<proteinExistence type="predicted"/>